<dbReference type="EMBL" id="JBHMCF010000051">
    <property type="protein sequence ID" value="MFB9476512.1"/>
    <property type="molecule type" value="Genomic_DNA"/>
</dbReference>
<reference evidence="5 6" key="1">
    <citation type="submission" date="2024-09" db="EMBL/GenBank/DDBJ databases">
        <authorList>
            <person name="Sun Q."/>
            <person name="Mori K."/>
        </authorList>
    </citation>
    <scope>NUCLEOTIDE SEQUENCE [LARGE SCALE GENOMIC DNA]</scope>
    <source>
        <strain evidence="5 6">JCM 3324</strain>
    </source>
</reference>
<evidence type="ECO:0000256" key="3">
    <source>
        <dbReference type="SAM" id="MobiDB-lite"/>
    </source>
</evidence>
<evidence type="ECO:0000256" key="2">
    <source>
        <dbReference type="ARBA" id="ARBA00023163"/>
    </source>
</evidence>
<dbReference type="RefSeq" id="WP_379485081.1">
    <property type="nucleotide sequence ID" value="NZ_JBHMCF010000051.1"/>
</dbReference>
<dbReference type="InterPro" id="IPR027383">
    <property type="entry name" value="Znf_put"/>
</dbReference>
<dbReference type="InterPro" id="IPR041916">
    <property type="entry name" value="Anti_sigma_zinc_sf"/>
</dbReference>
<evidence type="ECO:0000313" key="5">
    <source>
        <dbReference type="EMBL" id="MFB9476512.1"/>
    </source>
</evidence>
<keyword evidence="2" id="KW-0804">Transcription</keyword>
<proteinExistence type="predicted"/>
<feature type="region of interest" description="Disordered" evidence="3">
    <location>
        <begin position="79"/>
        <end position="98"/>
    </location>
</feature>
<keyword evidence="1" id="KW-0805">Transcription regulation</keyword>
<protein>
    <submittedName>
        <fullName evidence="5">Anti-sigma factor family protein</fullName>
    </submittedName>
</protein>
<gene>
    <name evidence="5" type="ORF">ACFFR3_44060</name>
</gene>
<feature type="compositionally biased region" description="Basic residues" evidence="3">
    <location>
        <begin position="88"/>
        <end position="98"/>
    </location>
</feature>
<comment type="caution">
    <text evidence="5">The sequence shown here is derived from an EMBL/GenBank/DDBJ whole genome shotgun (WGS) entry which is preliminary data.</text>
</comment>
<evidence type="ECO:0000313" key="6">
    <source>
        <dbReference type="Proteomes" id="UP001589568"/>
    </source>
</evidence>
<organism evidence="5 6">
    <name type="scientific">Nonomuraea salmonea</name>
    <dbReference type="NCBI Taxonomy" id="46181"/>
    <lineage>
        <taxon>Bacteria</taxon>
        <taxon>Bacillati</taxon>
        <taxon>Actinomycetota</taxon>
        <taxon>Actinomycetes</taxon>
        <taxon>Streptosporangiales</taxon>
        <taxon>Streptosporangiaceae</taxon>
        <taxon>Nonomuraea</taxon>
    </lineage>
</organism>
<name>A0ABV5P1W3_9ACTN</name>
<dbReference type="Proteomes" id="UP001589568">
    <property type="component" value="Unassembled WGS sequence"/>
</dbReference>
<keyword evidence="6" id="KW-1185">Reference proteome</keyword>
<evidence type="ECO:0000259" key="4">
    <source>
        <dbReference type="Pfam" id="PF13490"/>
    </source>
</evidence>
<dbReference type="Gene3D" id="1.10.10.1320">
    <property type="entry name" value="Anti-sigma factor, zinc-finger domain"/>
    <property type="match status" value="1"/>
</dbReference>
<sequence length="98" mass="10700">MKRRRGGGARTCEHVLASLTDYLEGALPPARHRAVMRHLNACPGCARRLDQLRATIAALGCLRAGTLTPAVLAALHAGFARERERNPARRRGARGRRP</sequence>
<dbReference type="Pfam" id="PF13490">
    <property type="entry name" value="zf-HC2"/>
    <property type="match status" value="1"/>
</dbReference>
<evidence type="ECO:0000256" key="1">
    <source>
        <dbReference type="ARBA" id="ARBA00023015"/>
    </source>
</evidence>
<accession>A0ABV5P1W3</accession>
<feature type="domain" description="Putative zinc-finger" evidence="4">
    <location>
        <begin position="12"/>
        <end position="46"/>
    </location>
</feature>